<evidence type="ECO:0000256" key="4">
    <source>
        <dbReference type="ARBA" id="ARBA00023002"/>
    </source>
</evidence>
<gene>
    <name evidence="9" type="ORF">TRAPUB_7805</name>
</gene>
<proteinExistence type="inferred from homology"/>
<keyword evidence="6" id="KW-0812">Transmembrane</keyword>
<dbReference type="AlphaFoldDB" id="A0A1M2V2D6"/>
<dbReference type="InterPro" id="IPR012171">
    <property type="entry name" value="Fatty_acid_desaturase"/>
</dbReference>
<evidence type="ECO:0000313" key="9">
    <source>
        <dbReference type="EMBL" id="OJT01749.1"/>
    </source>
</evidence>
<keyword evidence="5 6" id="KW-0472">Membrane</keyword>
<evidence type="ECO:0000313" key="10">
    <source>
        <dbReference type="Proteomes" id="UP000184267"/>
    </source>
</evidence>
<evidence type="ECO:0000256" key="1">
    <source>
        <dbReference type="ARBA" id="ARBA00004370"/>
    </source>
</evidence>
<comment type="caution">
    <text evidence="9">The sequence shown here is derived from an EMBL/GenBank/DDBJ whole genome shotgun (WGS) entry which is preliminary data.</text>
</comment>
<evidence type="ECO:0000256" key="5">
    <source>
        <dbReference type="ARBA" id="ARBA00023136"/>
    </source>
</evidence>
<dbReference type="GO" id="GO:0006629">
    <property type="term" value="P:lipid metabolic process"/>
    <property type="evidence" value="ECO:0007669"/>
    <property type="project" value="InterPro"/>
</dbReference>
<feature type="transmembrane region" description="Helical" evidence="6">
    <location>
        <begin position="265"/>
        <end position="283"/>
    </location>
</feature>
<evidence type="ECO:0000256" key="6">
    <source>
        <dbReference type="SAM" id="Phobius"/>
    </source>
</evidence>
<feature type="transmembrane region" description="Helical" evidence="6">
    <location>
        <begin position="45"/>
        <end position="68"/>
    </location>
</feature>
<sequence length="458" mass="52890">MFSHGPEYEQRLARPFVPPTVTLKQLHDAVPKHLLQKDPLRSTGYVLRDVFFCIVFFGFGASIEPLVTSSFGGYVPLTAPWQPALARAALWLVYWWWQGIAFASFFCIAHELGHGTLYRSWWANNILGFCLDTFILAPFFAWKASHNAHHKAVNSIERDENYVPHLRSHYDLPPKERATTADYAEVLEETPLFTMIRMFVMQAMGWWLYLTFNLLGSKMYPKGTNHFSPYCALFKKEQRLGIFMSDVGLIGMMSLLYLFARTYGWTALAMYYFIPYVVLQLRARHRIGKFLHPVWALKEFALSSARPSFTVMITFLHHSDPTIPHYRQEEWSFLRGAAATVDRPTLGWIGRFFFHNVAHDHVAHHFFSHVPFYHQPAVTEAIKTVLGEHYNYDSTNTFYALYRSFTECVFIEEEGAIVFYKNKYGIAVREVAQGEVSAIKEAGWAQEEQDDLPASDAE</sequence>
<evidence type="ECO:0000256" key="2">
    <source>
        <dbReference type="ARBA" id="ARBA00005189"/>
    </source>
</evidence>
<keyword evidence="4" id="KW-0560">Oxidoreductase</keyword>
<evidence type="ECO:0000256" key="3">
    <source>
        <dbReference type="ARBA" id="ARBA00009295"/>
    </source>
</evidence>
<comment type="pathway">
    <text evidence="2">Lipid metabolism.</text>
</comment>
<evidence type="ECO:0000259" key="7">
    <source>
        <dbReference type="Pfam" id="PF00487"/>
    </source>
</evidence>
<dbReference type="EMBL" id="MNAD01001723">
    <property type="protein sequence ID" value="OJT01749.1"/>
    <property type="molecule type" value="Genomic_DNA"/>
</dbReference>
<reference evidence="9 10" key="1">
    <citation type="submission" date="2016-10" db="EMBL/GenBank/DDBJ databases">
        <title>Genome sequence of the basidiomycete white-rot fungus Trametes pubescens.</title>
        <authorList>
            <person name="Makela M.R."/>
            <person name="Granchi Z."/>
            <person name="Peng M."/>
            <person name="De Vries R.P."/>
            <person name="Grigoriev I."/>
            <person name="Riley R."/>
            <person name="Hilden K."/>
        </authorList>
    </citation>
    <scope>NUCLEOTIDE SEQUENCE [LARGE SCALE GENOMIC DNA]</scope>
    <source>
        <strain evidence="9 10">FBCC735</strain>
    </source>
</reference>
<evidence type="ECO:0000259" key="8">
    <source>
        <dbReference type="Pfam" id="PF11960"/>
    </source>
</evidence>
<protein>
    <submittedName>
        <fullName evidence="9">Delta(12) fatty acid desaturase</fullName>
    </submittedName>
</protein>
<dbReference type="Pfam" id="PF00487">
    <property type="entry name" value="FA_desaturase"/>
    <property type="match status" value="1"/>
</dbReference>
<feature type="transmembrane region" description="Helical" evidence="6">
    <location>
        <begin position="121"/>
        <end position="142"/>
    </location>
</feature>
<dbReference type="OMA" id="ENYVPHL"/>
<feature type="transmembrane region" description="Helical" evidence="6">
    <location>
        <begin position="88"/>
        <end position="109"/>
    </location>
</feature>
<feature type="domain" description="Fatty acid desaturase" evidence="7">
    <location>
        <begin position="90"/>
        <end position="391"/>
    </location>
</feature>
<dbReference type="GO" id="GO:0016717">
    <property type="term" value="F:oxidoreductase activity, acting on paired donors, with oxidation of a pair of donors resulting in the reduction of molecular oxygen to two molecules of water"/>
    <property type="evidence" value="ECO:0007669"/>
    <property type="project" value="InterPro"/>
</dbReference>
<dbReference type="OrthoDB" id="1461976at2759"/>
<keyword evidence="10" id="KW-1185">Reference proteome</keyword>
<dbReference type="GO" id="GO:0016020">
    <property type="term" value="C:membrane"/>
    <property type="evidence" value="ECO:0007669"/>
    <property type="project" value="UniProtKB-SubCell"/>
</dbReference>
<name>A0A1M2V2D6_TRAPU</name>
<dbReference type="InterPro" id="IPR005804">
    <property type="entry name" value="FA_desaturase_dom"/>
</dbReference>
<comment type="similarity">
    <text evidence="3">Belongs to the fatty acid desaturase type 1 family.</text>
</comment>
<feature type="domain" description="Fatty acid desaturase N-terminal" evidence="8">
    <location>
        <begin position="15"/>
        <end position="56"/>
    </location>
</feature>
<dbReference type="InterPro" id="IPR021863">
    <property type="entry name" value="FAS_N"/>
</dbReference>
<dbReference type="Proteomes" id="UP000184267">
    <property type="component" value="Unassembled WGS sequence"/>
</dbReference>
<organism evidence="9 10">
    <name type="scientific">Trametes pubescens</name>
    <name type="common">White-rot fungus</name>
    <dbReference type="NCBI Taxonomy" id="154538"/>
    <lineage>
        <taxon>Eukaryota</taxon>
        <taxon>Fungi</taxon>
        <taxon>Dikarya</taxon>
        <taxon>Basidiomycota</taxon>
        <taxon>Agaricomycotina</taxon>
        <taxon>Agaricomycetes</taxon>
        <taxon>Polyporales</taxon>
        <taxon>Polyporaceae</taxon>
        <taxon>Trametes</taxon>
    </lineage>
</organism>
<comment type="subcellular location">
    <subcellularLocation>
        <location evidence="1">Membrane</location>
    </subcellularLocation>
</comment>
<feature type="transmembrane region" description="Helical" evidence="6">
    <location>
        <begin position="240"/>
        <end position="259"/>
    </location>
</feature>
<dbReference type="Pfam" id="PF11960">
    <property type="entry name" value="DUF3474"/>
    <property type="match status" value="1"/>
</dbReference>
<accession>A0A1M2V2D6</accession>
<keyword evidence="6" id="KW-1133">Transmembrane helix</keyword>
<dbReference type="STRING" id="154538.A0A1M2V2D6"/>
<dbReference type="PANTHER" id="PTHR32100">
    <property type="entry name" value="OMEGA-6 FATTY ACID DESATURASE, CHLOROPLASTIC"/>
    <property type="match status" value="1"/>
</dbReference>
<feature type="transmembrane region" description="Helical" evidence="6">
    <location>
        <begin position="192"/>
        <end position="212"/>
    </location>
</feature>